<evidence type="ECO:0000256" key="5">
    <source>
        <dbReference type="SAM" id="MobiDB-lite"/>
    </source>
</evidence>
<dbReference type="GO" id="GO:0000445">
    <property type="term" value="C:THO complex part of transcription export complex"/>
    <property type="evidence" value="ECO:0007669"/>
    <property type="project" value="TreeGrafter"/>
</dbReference>
<dbReference type="GO" id="GO:0006406">
    <property type="term" value="P:mRNA export from nucleus"/>
    <property type="evidence" value="ECO:0007669"/>
    <property type="project" value="TreeGrafter"/>
</dbReference>
<evidence type="ECO:0000256" key="3">
    <source>
        <dbReference type="ARBA" id="ARBA00023242"/>
    </source>
</evidence>
<dbReference type="PANTHER" id="PTHR13375:SF3">
    <property type="entry name" value="THO COMPLEX SUBUNIT 5 HOMOLOG"/>
    <property type="match status" value="1"/>
</dbReference>
<protein>
    <recommendedName>
        <fullName evidence="8">THO complex subunit 5</fullName>
    </recommendedName>
</protein>
<dbReference type="Proteomes" id="UP000816034">
    <property type="component" value="Unassembled WGS sequence"/>
</dbReference>
<dbReference type="EMBL" id="PYSW02000046">
    <property type="protein sequence ID" value="KAG2374328.1"/>
    <property type="molecule type" value="Genomic_DNA"/>
</dbReference>
<accession>A0AA88KDQ0</accession>
<dbReference type="AlphaFoldDB" id="A0AA88KDQ0"/>
<comment type="caution">
    <text evidence="6">The sequence shown here is derived from an EMBL/GenBank/DDBJ whole genome shotgun (WGS) entry which is preliminary data.</text>
</comment>
<evidence type="ECO:0000313" key="6">
    <source>
        <dbReference type="EMBL" id="KAG2374328.1"/>
    </source>
</evidence>
<dbReference type="InterPro" id="IPR019163">
    <property type="entry name" value="THO_Thoc5"/>
</dbReference>
<evidence type="ECO:0000256" key="4">
    <source>
        <dbReference type="SAM" id="Coils"/>
    </source>
</evidence>
<feature type="coiled-coil region" evidence="4">
    <location>
        <begin position="167"/>
        <end position="211"/>
    </location>
</feature>
<comment type="subcellular location">
    <subcellularLocation>
        <location evidence="1">Nucleus</location>
    </subcellularLocation>
</comment>
<sequence>MQPSSSSNPPTSSFVSNPIENLIQQFQSKCKLMKENILKMKVEELIGNEKDREKEFMKGYAQLLELQALQIQINLFQKRMNDLRVERKKEMELPLLEYNNISCEAKYFRRDIAISKNYYSRHVEIDLPNEEYFVKKAPKSYSQVLAELEQLKGKGNANQEEIMSKQHQLMMNRLKFELEERESLEKDIEQLKLEQDKIKQEQHNIEKYINNIPKNLATIKKTMLQFEPAINPLKHKYSDWFSTEETDLLKQLPTPLFILYNKLMEYKQTCDNTILLSIVGDTERAKQEWDDLEHSTRSTDTSIVEELNGEPKKKKLKPADSSNELCALFPLYIQLRVHLKIYDTNKKLLIEFGYLHKSNLVVVNEAKSATSVLPTLIPGDDGAYSPNISVMSDYDFRNFERGRPYRWLQKICGLEFIPMRIPSSDQSKGNKPEEDKEYSLHYILNFFKYKQKAKRYLLNQLKSFDNLELRSDFPSCLSVPPKLESAKQVFSDYTSLTYISTIRVDKYLFEVEIYIDVTEYPLRAPHFRKLTQLEPTNDSNELNNIPEQFRTIIENDSAVEQIRHDTSASNSALYQIEKDVNYSFVCEFNNEHIYQADDPQNIEHFCLISHQIHRLMTGLAVFVETKNPESKAIMVNNDNLLIGKELLLPLHYDERSNCFTHKLL</sequence>
<keyword evidence="3" id="KW-0539">Nucleus</keyword>
<proteinExistence type="inferred from homology"/>
<evidence type="ECO:0000256" key="2">
    <source>
        <dbReference type="ARBA" id="ARBA00008044"/>
    </source>
</evidence>
<reference evidence="6 7" key="1">
    <citation type="journal article" date="2018" name="BMC Genomics">
        <title>The genome of Naegleria lovaniensis, the basis for a comparative approach to unravel pathogenicity factors of the human pathogenic amoeba N. fowleri.</title>
        <authorList>
            <person name="Liechti N."/>
            <person name="Schurch N."/>
            <person name="Bruggmann R."/>
            <person name="Wittwer M."/>
        </authorList>
    </citation>
    <scope>NUCLEOTIDE SEQUENCE [LARGE SCALE GENOMIC DNA]</scope>
    <source>
        <strain evidence="6 7">ATCC 30569</strain>
    </source>
</reference>
<evidence type="ECO:0000313" key="7">
    <source>
        <dbReference type="Proteomes" id="UP000816034"/>
    </source>
</evidence>
<dbReference type="PANTHER" id="PTHR13375">
    <property type="entry name" value="FMS INTERACTING PROTEIN"/>
    <property type="match status" value="1"/>
</dbReference>
<organism evidence="6 7">
    <name type="scientific">Naegleria lovaniensis</name>
    <name type="common">Amoeba</name>
    <dbReference type="NCBI Taxonomy" id="51637"/>
    <lineage>
        <taxon>Eukaryota</taxon>
        <taxon>Discoba</taxon>
        <taxon>Heterolobosea</taxon>
        <taxon>Tetramitia</taxon>
        <taxon>Eutetramitia</taxon>
        <taxon>Vahlkampfiidae</taxon>
        <taxon>Naegleria</taxon>
    </lineage>
</organism>
<dbReference type="GO" id="GO:0003729">
    <property type="term" value="F:mRNA binding"/>
    <property type="evidence" value="ECO:0007669"/>
    <property type="project" value="TreeGrafter"/>
</dbReference>
<evidence type="ECO:0000256" key="1">
    <source>
        <dbReference type="ARBA" id="ARBA00004123"/>
    </source>
</evidence>
<dbReference type="Pfam" id="PF09766">
    <property type="entry name" value="FmiP_Thoc5"/>
    <property type="match status" value="1"/>
</dbReference>
<comment type="similarity">
    <text evidence="2">Belongs to the THOC5 family.</text>
</comment>
<dbReference type="GeneID" id="68103352"/>
<keyword evidence="7" id="KW-1185">Reference proteome</keyword>
<feature type="region of interest" description="Disordered" evidence="5">
    <location>
        <begin position="295"/>
        <end position="316"/>
    </location>
</feature>
<keyword evidence="4" id="KW-0175">Coiled coil</keyword>
<name>A0AA88KDQ0_NAELO</name>
<gene>
    <name evidence="6" type="ORF">C9374_010898</name>
</gene>
<evidence type="ECO:0008006" key="8">
    <source>
        <dbReference type="Google" id="ProtNLM"/>
    </source>
</evidence>
<dbReference type="RefSeq" id="XP_044543502.1">
    <property type="nucleotide sequence ID" value="XM_044686492.1"/>
</dbReference>